<dbReference type="Pfam" id="PF13349">
    <property type="entry name" value="DUF4097"/>
    <property type="match status" value="1"/>
</dbReference>
<evidence type="ECO:0000313" key="3">
    <source>
        <dbReference type="Proteomes" id="UP000679950"/>
    </source>
</evidence>
<proteinExistence type="predicted"/>
<organism evidence="2 3">
    <name type="scientific">Lederbergia ruris</name>
    <dbReference type="NCBI Taxonomy" id="217495"/>
    <lineage>
        <taxon>Bacteria</taxon>
        <taxon>Bacillati</taxon>
        <taxon>Bacillota</taxon>
        <taxon>Bacilli</taxon>
        <taxon>Bacillales</taxon>
        <taxon>Bacillaceae</taxon>
        <taxon>Lederbergia</taxon>
    </lineage>
</organism>
<dbReference type="InterPro" id="IPR025164">
    <property type="entry name" value="Toastrack_DUF4097"/>
</dbReference>
<accession>A0ABQ4KMN4</accession>
<name>A0ABQ4KMN4_9BACI</name>
<sequence>MVKKISIIAALLIVIGAIGSIITFSSVQKKADSLTTQLDDIQFSHLKVDVRNVDVELVPSQGEVKIDVSGANSQKLMDGIKIDQQEDTLILQSDRKRTKWFSFGFNSSSKIKLFLPEKEYKTIELNSHSSDLYLANITGKDIQIQTRNGDIVANNISSHLFTAKTSSGDISLDAMTTDIHTKTTNGDTTLSNIQAKSIHSTSGNGDILLKDVSGEVQAENKNGDFTIKNQQITDPITAKAKSGDILITAEKYPENVQFETASKVGDILIFGKRQQIINNQNPGILIQLETTTGDIIVRNK</sequence>
<evidence type="ECO:0000259" key="1">
    <source>
        <dbReference type="Pfam" id="PF13349"/>
    </source>
</evidence>
<evidence type="ECO:0000313" key="2">
    <source>
        <dbReference type="EMBL" id="GIN58769.1"/>
    </source>
</evidence>
<gene>
    <name evidence="2" type="ORF">J8TS2_30880</name>
</gene>
<feature type="domain" description="DUF4097" evidence="1">
    <location>
        <begin position="44"/>
        <end position="297"/>
    </location>
</feature>
<reference evidence="2 3" key="1">
    <citation type="submission" date="2021-03" db="EMBL/GenBank/DDBJ databases">
        <title>Antimicrobial resistance genes in bacteria isolated from Japanese honey, and their potential for conferring macrolide and lincosamide resistance in the American foulbrood pathogen Paenibacillus larvae.</title>
        <authorList>
            <person name="Okamoto M."/>
            <person name="Kumagai M."/>
            <person name="Kanamori H."/>
            <person name="Takamatsu D."/>
        </authorList>
    </citation>
    <scope>NUCLEOTIDE SEQUENCE [LARGE SCALE GENOMIC DNA]</scope>
    <source>
        <strain evidence="2 3">J8TS2</strain>
    </source>
</reference>
<dbReference type="Proteomes" id="UP000679950">
    <property type="component" value="Unassembled WGS sequence"/>
</dbReference>
<dbReference type="RefSeq" id="WP_212966865.1">
    <property type="nucleotide sequence ID" value="NZ_BORB01000029.1"/>
</dbReference>
<dbReference type="EMBL" id="BORB01000029">
    <property type="protein sequence ID" value="GIN58769.1"/>
    <property type="molecule type" value="Genomic_DNA"/>
</dbReference>
<dbReference type="Gene3D" id="2.160.20.120">
    <property type="match status" value="1"/>
</dbReference>
<dbReference type="PANTHER" id="PTHR34094">
    <property type="match status" value="1"/>
</dbReference>
<dbReference type="PANTHER" id="PTHR34094:SF1">
    <property type="entry name" value="PROTEIN FAM185A"/>
    <property type="match status" value="1"/>
</dbReference>
<protein>
    <recommendedName>
        <fullName evidence="1">DUF4097 domain-containing protein</fullName>
    </recommendedName>
</protein>
<keyword evidence="3" id="KW-1185">Reference proteome</keyword>
<comment type="caution">
    <text evidence="2">The sequence shown here is derived from an EMBL/GenBank/DDBJ whole genome shotgun (WGS) entry which is preliminary data.</text>
</comment>